<dbReference type="AlphaFoldDB" id="A0A6J6H6U2"/>
<protein>
    <submittedName>
        <fullName evidence="1">Unannotated protein</fullName>
    </submittedName>
</protein>
<dbReference type="SUPFAM" id="SSF52266">
    <property type="entry name" value="SGNH hydrolase"/>
    <property type="match status" value="1"/>
</dbReference>
<organism evidence="1">
    <name type="scientific">freshwater metagenome</name>
    <dbReference type="NCBI Taxonomy" id="449393"/>
    <lineage>
        <taxon>unclassified sequences</taxon>
        <taxon>metagenomes</taxon>
        <taxon>ecological metagenomes</taxon>
    </lineage>
</organism>
<accession>A0A6J6H6U2</accession>
<dbReference type="Gene3D" id="3.40.50.1110">
    <property type="entry name" value="SGNH hydrolase"/>
    <property type="match status" value="1"/>
</dbReference>
<proteinExistence type="predicted"/>
<sequence>MAPALSSFRWSPVGSELVRQWSMFRFVVVVAIGFATLVSASNLSLAQTATTTARVVPASLRIRAFGDAVTAGFGIDASGLVVPREKTIDCRPKWIGDGTATTAGTRCSSNGLNGPGSSPDEISFSADFGLANKASWAAQVASQLNAIDFANYAVAGSSLVSWMNLPKDDTAPAEGAQHDLLERIERDDPDIVLATIGGDLLLQQPASPVRTCAPLSDVATQGTQFTDCVNALLDRQMTKQRIMAISFDVLAHTQNAKLLLAYYLPAEPQFSVLLPWQQTVLAQAINAQIDAAVQGVAESGAAWAQRIDVVPVAIQSDRCPPVVIAGPSFLGRTWFTPLSACGVAGVPPAAKALAFTPVSMGTVPSALLQQVLATVAVAAIQRHAWA</sequence>
<name>A0A6J6H6U2_9ZZZZ</name>
<dbReference type="EMBL" id="CAEZUO010000049">
    <property type="protein sequence ID" value="CAB4608233.1"/>
    <property type="molecule type" value="Genomic_DNA"/>
</dbReference>
<evidence type="ECO:0000313" key="1">
    <source>
        <dbReference type="EMBL" id="CAB4608233.1"/>
    </source>
</evidence>
<dbReference type="InterPro" id="IPR036514">
    <property type="entry name" value="SGNH_hydro_sf"/>
</dbReference>
<gene>
    <name evidence="1" type="ORF">UFOPK1827_01095</name>
</gene>
<reference evidence="1" key="1">
    <citation type="submission" date="2020-05" db="EMBL/GenBank/DDBJ databases">
        <authorList>
            <person name="Chiriac C."/>
            <person name="Salcher M."/>
            <person name="Ghai R."/>
            <person name="Kavagutti S V."/>
        </authorList>
    </citation>
    <scope>NUCLEOTIDE SEQUENCE</scope>
</reference>